<dbReference type="Gene3D" id="2.60.40.10">
    <property type="entry name" value="Immunoglobulins"/>
    <property type="match status" value="1"/>
</dbReference>
<dbReference type="InterPro" id="IPR035986">
    <property type="entry name" value="PKD_dom_sf"/>
</dbReference>
<dbReference type="InterPro" id="IPR022409">
    <property type="entry name" value="PKD/Chitinase_dom"/>
</dbReference>
<organism evidence="4 5">
    <name type="scientific">Modestobacter versicolor</name>
    <dbReference type="NCBI Taxonomy" id="429133"/>
    <lineage>
        <taxon>Bacteria</taxon>
        <taxon>Bacillati</taxon>
        <taxon>Actinomycetota</taxon>
        <taxon>Actinomycetes</taxon>
        <taxon>Geodermatophilales</taxon>
        <taxon>Geodermatophilaceae</taxon>
        <taxon>Modestobacter</taxon>
    </lineage>
</organism>
<comment type="caution">
    <text evidence="4">The sequence shown here is derived from an EMBL/GenBank/DDBJ whole genome shotgun (WGS) entry which is preliminary data.</text>
</comment>
<keyword evidence="5" id="KW-1185">Reference proteome</keyword>
<dbReference type="GO" id="GO:0005975">
    <property type="term" value="P:carbohydrate metabolic process"/>
    <property type="evidence" value="ECO:0007669"/>
    <property type="project" value="UniProtKB-ARBA"/>
</dbReference>
<evidence type="ECO:0000313" key="4">
    <source>
        <dbReference type="EMBL" id="PZA21166.1"/>
    </source>
</evidence>
<keyword evidence="2" id="KW-1133">Transmembrane helix</keyword>
<feature type="region of interest" description="Disordered" evidence="1">
    <location>
        <begin position="1"/>
        <end position="22"/>
    </location>
</feature>
<gene>
    <name evidence="4" type="ORF">DMO24_11740</name>
</gene>
<dbReference type="AlphaFoldDB" id="A0A323VD54"/>
<dbReference type="NCBIfam" id="TIGR01167">
    <property type="entry name" value="LPXTG_anchor"/>
    <property type="match status" value="1"/>
</dbReference>
<sequence>MPAWSRTTSRGTAGHRRVEDDDDCPLVRVGDVRERSVSHRSEPYVKRTTSVLLTAALTTGTAAVLAAAIPGVASANACGVIPIDQNSFTTAFDTKDTRATGHNDIKVDNPGALRVWTEGTKSTDKAAAYYGGLDVALASQTALTNYSLNYQGTPTGTLPGYQLVVDLDDDGTADGILIGEKAYGANWWLSNATPQEFKDKAPHKDGTSGAAQGGAHYGTLDEWVTAFPAADITAFGYSLGSGVKNDLLIDSITFGCNVVDFGYTNTPPTADFTWAATATDPSTIAFDATPSADVDEVNGDVLTYAWDFRDGTLGTGEKVTHKYNAPGTYAVELTVTDRFGATAKKLIDVVVARPTNTAGGTPLPGTGANVIGLAAVGGLVLAGSSAGLVATRRRRAGSGAHAA</sequence>
<name>A0A323VD54_9ACTN</name>
<feature type="domain" description="PKD" evidence="3">
    <location>
        <begin position="298"/>
        <end position="351"/>
    </location>
</feature>
<dbReference type="Pfam" id="PF18911">
    <property type="entry name" value="PKD_4"/>
    <property type="match status" value="1"/>
</dbReference>
<evidence type="ECO:0000256" key="1">
    <source>
        <dbReference type="SAM" id="MobiDB-lite"/>
    </source>
</evidence>
<feature type="compositionally biased region" description="Polar residues" evidence="1">
    <location>
        <begin position="1"/>
        <end position="11"/>
    </location>
</feature>
<dbReference type="InterPro" id="IPR000601">
    <property type="entry name" value="PKD_dom"/>
</dbReference>
<evidence type="ECO:0000259" key="3">
    <source>
        <dbReference type="PROSITE" id="PS50093"/>
    </source>
</evidence>
<evidence type="ECO:0000313" key="5">
    <source>
        <dbReference type="Proteomes" id="UP000247602"/>
    </source>
</evidence>
<protein>
    <recommendedName>
        <fullName evidence="3">PKD domain-containing protein</fullName>
    </recommendedName>
</protein>
<feature type="transmembrane region" description="Helical" evidence="2">
    <location>
        <begin position="370"/>
        <end position="390"/>
    </location>
</feature>
<dbReference type="EMBL" id="QKNV01000110">
    <property type="protein sequence ID" value="PZA21166.1"/>
    <property type="molecule type" value="Genomic_DNA"/>
</dbReference>
<dbReference type="SUPFAM" id="SSF49299">
    <property type="entry name" value="PKD domain"/>
    <property type="match status" value="1"/>
</dbReference>
<proteinExistence type="predicted"/>
<keyword evidence="2" id="KW-0472">Membrane</keyword>
<evidence type="ECO:0000256" key="2">
    <source>
        <dbReference type="SAM" id="Phobius"/>
    </source>
</evidence>
<keyword evidence="2" id="KW-0812">Transmembrane</keyword>
<dbReference type="PROSITE" id="PS50093">
    <property type="entry name" value="PKD"/>
    <property type="match status" value="1"/>
</dbReference>
<dbReference type="Proteomes" id="UP000247602">
    <property type="component" value="Unassembled WGS sequence"/>
</dbReference>
<dbReference type="InterPro" id="IPR013783">
    <property type="entry name" value="Ig-like_fold"/>
</dbReference>
<reference evidence="4 5" key="1">
    <citation type="submission" date="2018-06" db="EMBL/GenBank/DDBJ databases">
        <title>Draft genome sequence of Modestobacter versicolor CP153-2.</title>
        <authorList>
            <person name="Gundlapally S.R."/>
        </authorList>
    </citation>
    <scope>NUCLEOTIDE SEQUENCE [LARGE SCALE GENOMIC DNA]</scope>
    <source>
        <strain evidence="4 5">CP153-2</strain>
    </source>
</reference>
<dbReference type="SMART" id="SM00089">
    <property type="entry name" value="PKD"/>
    <property type="match status" value="1"/>
</dbReference>
<accession>A0A323VD54</accession>
<dbReference type="CDD" id="cd00146">
    <property type="entry name" value="PKD"/>
    <property type="match status" value="1"/>
</dbReference>